<organism evidence="1 2">
    <name type="scientific">Dryococelus australis</name>
    <dbReference type="NCBI Taxonomy" id="614101"/>
    <lineage>
        <taxon>Eukaryota</taxon>
        <taxon>Metazoa</taxon>
        <taxon>Ecdysozoa</taxon>
        <taxon>Arthropoda</taxon>
        <taxon>Hexapoda</taxon>
        <taxon>Insecta</taxon>
        <taxon>Pterygota</taxon>
        <taxon>Neoptera</taxon>
        <taxon>Polyneoptera</taxon>
        <taxon>Phasmatodea</taxon>
        <taxon>Verophasmatodea</taxon>
        <taxon>Anareolatae</taxon>
        <taxon>Phasmatidae</taxon>
        <taxon>Eurycanthinae</taxon>
        <taxon>Dryococelus</taxon>
    </lineage>
</organism>
<evidence type="ECO:0000313" key="2">
    <source>
        <dbReference type="Proteomes" id="UP001159363"/>
    </source>
</evidence>
<name>A0ABQ9I4M5_9NEOP</name>
<dbReference type="Proteomes" id="UP001159363">
    <property type="component" value="Chromosome 2"/>
</dbReference>
<reference evidence="1 2" key="1">
    <citation type="submission" date="2023-02" db="EMBL/GenBank/DDBJ databases">
        <title>LHISI_Scaffold_Assembly.</title>
        <authorList>
            <person name="Stuart O.P."/>
            <person name="Cleave R."/>
            <person name="Magrath M.J.L."/>
            <person name="Mikheyev A.S."/>
        </authorList>
    </citation>
    <scope>NUCLEOTIDE SEQUENCE [LARGE SCALE GENOMIC DNA]</scope>
    <source>
        <strain evidence="1">Daus_M_001</strain>
        <tissue evidence="1">Leg muscle</tissue>
    </source>
</reference>
<dbReference type="EMBL" id="JARBHB010000002">
    <property type="protein sequence ID" value="KAJ8891603.1"/>
    <property type="molecule type" value="Genomic_DNA"/>
</dbReference>
<comment type="caution">
    <text evidence="1">The sequence shown here is derived from an EMBL/GenBank/DDBJ whole genome shotgun (WGS) entry which is preliminary data.</text>
</comment>
<keyword evidence="2" id="KW-1185">Reference proteome</keyword>
<gene>
    <name evidence="1" type="ORF">PR048_004131</name>
</gene>
<proteinExistence type="predicted"/>
<protein>
    <submittedName>
        <fullName evidence="1">Uncharacterized protein</fullName>
    </submittedName>
</protein>
<sequence length="442" mass="50023">MNQKEDSVITIGNVTSRAMCDLKPKEKVIFYSSVRKYFELTCDYTIHKFTFSDDLASFSNLKFFVDKFLFIISVEGLVLDSTVIIRCQISTYLDEAVKKGFSGVWWEKSKVHVDISSMHIYQGLCLQFDFPTAMLNQRGYLAKLERQGLGNRGTCMNKTLTLHFEADSATRESLKKYRKLVFLGNTKAVVTLDCRPSSTCLGLLVTSHSLGSLLKETQPQQGAPFIRDSWVFQQHLVHHTNRLKTISPGYLPLSNNFHHAVPTLLNGQTQQFSPQEKILYKWRLLLHSHASYLGGGGVLQDPQTVGVVSLYSAGLSSVLQRSYESKLGALVYSHYLRRWGQHGGAGRGELKWKEKFIQHVLSKMCDKLDPDVTTVVKDRTEGYFFKLQDIRSTVLLSTESERYQTYSGVNPDTGKVEMGYWGLGSDVPSRIPRSACIRNVLK</sequence>
<accession>A0ABQ9I4M5</accession>
<evidence type="ECO:0000313" key="1">
    <source>
        <dbReference type="EMBL" id="KAJ8891603.1"/>
    </source>
</evidence>
<feature type="non-terminal residue" evidence="1">
    <location>
        <position position="442"/>
    </location>
</feature>